<dbReference type="Proteomes" id="UP001596392">
    <property type="component" value="Unassembled WGS sequence"/>
</dbReference>
<keyword evidence="2" id="KW-1185">Reference proteome</keyword>
<evidence type="ECO:0000313" key="2">
    <source>
        <dbReference type="Proteomes" id="UP001596392"/>
    </source>
</evidence>
<organism evidence="1 2">
    <name type="scientific">Catellatospora aurea</name>
    <dbReference type="NCBI Taxonomy" id="1337874"/>
    <lineage>
        <taxon>Bacteria</taxon>
        <taxon>Bacillati</taxon>
        <taxon>Actinomycetota</taxon>
        <taxon>Actinomycetes</taxon>
        <taxon>Micromonosporales</taxon>
        <taxon>Micromonosporaceae</taxon>
        <taxon>Catellatospora</taxon>
    </lineage>
</organism>
<name>A0ABW2GMN5_9ACTN</name>
<dbReference type="EMBL" id="JBHTAC010000002">
    <property type="protein sequence ID" value="MFC7241280.1"/>
    <property type="molecule type" value="Genomic_DNA"/>
</dbReference>
<sequence>MFAGGRLTPATPKAVRHLVSALHDPALGAGDHTIRPGVLFLLREIARVTADAEEVRHHAAVDGNVQDWLAGHLAHPSPPAVHEWSDGDGPGRVLLHNAVVDSFGLLPQVFAAVWPIPAAWPARTRVMAAAATAMLVRHPELADRRPEVIAYHQETARHTADRHDCAGLVLGLGELGVAPRDWLDDSRLAVRTCAALAPALADDAEATEVLLRAAEHPRAFDHSFTEPFVAPAYRVMCPPQLQEGPHRVLIRTVCERVGDFGRLFHAALAAADLRGFDSFAVESGPYLRRAFPAGLVEDGTATGEQIAFAEALASRDELWKAGNTRAAEAFAAAGLPHDRERWRSVRSPVVLDSAGRPTYEGLRLVSIPPVRLVRESTRRFFSANRTDPDLMSKLLSALSSRGDAVAVEGPRQFSMTVRTDDVPELDVDELVRHGLFGPDRIYGLGLAALLSLWVSVYRRHAGIEYRQQFVDGMPAGPIERLGPADHDDGYRFVFELDPDWLPRGARLPA</sequence>
<dbReference type="RefSeq" id="WP_376804756.1">
    <property type="nucleotide sequence ID" value="NZ_JBHTAC010000002.1"/>
</dbReference>
<accession>A0ABW2GMN5</accession>
<reference evidence="2" key="1">
    <citation type="journal article" date="2019" name="Int. J. Syst. Evol. Microbiol.">
        <title>The Global Catalogue of Microorganisms (GCM) 10K type strain sequencing project: providing services to taxonomists for standard genome sequencing and annotation.</title>
        <authorList>
            <consortium name="The Broad Institute Genomics Platform"/>
            <consortium name="The Broad Institute Genome Sequencing Center for Infectious Disease"/>
            <person name="Wu L."/>
            <person name="Ma J."/>
        </authorList>
    </citation>
    <scope>NUCLEOTIDE SEQUENCE [LARGE SCALE GENOMIC DNA]</scope>
    <source>
        <strain evidence="2">CGMCC 1.9106</strain>
    </source>
</reference>
<gene>
    <name evidence="1" type="ORF">ACFQO7_02185</name>
</gene>
<protein>
    <submittedName>
        <fullName evidence="1">Uncharacterized protein</fullName>
    </submittedName>
</protein>
<proteinExistence type="predicted"/>
<comment type="caution">
    <text evidence="1">The sequence shown here is derived from an EMBL/GenBank/DDBJ whole genome shotgun (WGS) entry which is preliminary data.</text>
</comment>
<evidence type="ECO:0000313" key="1">
    <source>
        <dbReference type="EMBL" id="MFC7241280.1"/>
    </source>
</evidence>